<name>A0A1V3JSQ7_9PAST</name>
<gene>
    <name evidence="1" type="ORF">BKL49_04520</name>
</gene>
<proteinExistence type="predicted"/>
<dbReference type="AlphaFoldDB" id="A0A1V3JSQ7"/>
<protein>
    <submittedName>
        <fullName evidence="1">Uncharacterized protein</fullName>
    </submittedName>
</protein>
<evidence type="ECO:0000313" key="1">
    <source>
        <dbReference type="EMBL" id="OOF59343.1"/>
    </source>
</evidence>
<accession>A0A1V3JSQ7</accession>
<dbReference type="STRING" id="1907939.BKL49_04520"/>
<sequence length="96" mass="10923">MKKSRKKMTALSHPKAEAFSFGEPIPVLDRAEILNYFEPVAMYQKYYYPPINLTYLAKAINASSHHQSAITVKKNILLSTCKTTALLPRTQFDMEA</sequence>
<comment type="caution">
    <text evidence="1">The sequence shown here is derived from an EMBL/GenBank/DDBJ whole genome shotgun (WGS) entry which is preliminary data.</text>
</comment>
<keyword evidence="2" id="KW-1185">Reference proteome</keyword>
<dbReference type="EMBL" id="MLHQ01000010">
    <property type="protein sequence ID" value="OOF59343.1"/>
    <property type="molecule type" value="Genomic_DNA"/>
</dbReference>
<reference evidence="1 2" key="1">
    <citation type="submission" date="2016-10" db="EMBL/GenBank/DDBJ databases">
        <title>Rodentibacter gen. nov. and new species.</title>
        <authorList>
            <person name="Christensen H."/>
        </authorList>
    </citation>
    <scope>NUCLEOTIDE SEQUENCE [LARGE SCALE GENOMIC DNA]</scope>
    <source>
        <strain evidence="1 2">Ac151</strain>
    </source>
</reference>
<dbReference type="Proteomes" id="UP000188602">
    <property type="component" value="Unassembled WGS sequence"/>
</dbReference>
<evidence type="ECO:0000313" key="2">
    <source>
        <dbReference type="Proteomes" id="UP000188602"/>
    </source>
</evidence>
<organism evidence="1 2">
    <name type="scientific">Rodentibacter myodis</name>
    <dbReference type="NCBI Taxonomy" id="1907939"/>
    <lineage>
        <taxon>Bacteria</taxon>
        <taxon>Pseudomonadati</taxon>
        <taxon>Pseudomonadota</taxon>
        <taxon>Gammaproteobacteria</taxon>
        <taxon>Pasteurellales</taxon>
        <taxon>Pasteurellaceae</taxon>
        <taxon>Rodentibacter</taxon>
    </lineage>
</organism>